<sequence>MEMNLAEWRIALLACKPSAWTWLWRCGAGIEGGYVYYLFGDGALQPAKEDFNPVSVAELLGRSLQEGDADHEWLGVQLTPELVAVESDLKPVELVVQVAWGRAYAIACGSLFFSPSSDGWACRCRMPATDDVLAFLEAGTGRMFMKRREREKWCEYLRPYVGNVAFLAEHLATRLGAPWLQVDFFAPPPGLDHWPVVLSEVRYDSLFQNFKSDEVASNLDDLKSLLNRSDQLDRAELREIVRGGWAARGNDAKFVNGSEIFKELGCTIKEMDTAAKQYASISCGVGGKSTKWWGRFQDTLISVSPVSMQGQHV</sequence>
<accession>A0A7S2QMD9</accession>
<protein>
    <submittedName>
        <fullName evidence="1">Uncharacterized protein</fullName>
    </submittedName>
</protein>
<dbReference type="AlphaFoldDB" id="A0A7S2QMD9"/>
<organism evidence="1">
    <name type="scientific">Zooxanthella nutricula</name>
    <dbReference type="NCBI Taxonomy" id="1333877"/>
    <lineage>
        <taxon>Eukaryota</taxon>
        <taxon>Sar</taxon>
        <taxon>Alveolata</taxon>
        <taxon>Dinophyceae</taxon>
        <taxon>Peridiniales</taxon>
        <taxon>Peridiniales incertae sedis</taxon>
        <taxon>Zooxanthella</taxon>
    </lineage>
</organism>
<proteinExistence type="predicted"/>
<evidence type="ECO:0000313" key="1">
    <source>
        <dbReference type="EMBL" id="CAD9646464.1"/>
    </source>
</evidence>
<gene>
    <name evidence="1" type="ORF">BRAN1462_LOCUS64286</name>
</gene>
<dbReference type="EMBL" id="HBGW01101676">
    <property type="protein sequence ID" value="CAD9646464.1"/>
    <property type="molecule type" value="Transcribed_RNA"/>
</dbReference>
<name>A0A7S2QMD9_9DINO</name>
<reference evidence="1" key="1">
    <citation type="submission" date="2021-01" db="EMBL/GenBank/DDBJ databases">
        <authorList>
            <person name="Corre E."/>
            <person name="Pelletier E."/>
            <person name="Niang G."/>
            <person name="Scheremetjew M."/>
            <person name="Finn R."/>
            <person name="Kale V."/>
            <person name="Holt S."/>
            <person name="Cochrane G."/>
            <person name="Meng A."/>
            <person name="Brown T."/>
            <person name="Cohen L."/>
        </authorList>
    </citation>
    <scope>NUCLEOTIDE SEQUENCE</scope>
    <source>
        <strain evidence="1">RCC3387</strain>
    </source>
</reference>